<protein>
    <recommendedName>
        <fullName evidence="4">Secreted protein</fullName>
    </recommendedName>
</protein>
<gene>
    <name evidence="2" type="ORF">WR25_10007</name>
</gene>
<dbReference type="AlphaFoldDB" id="A0A2A2L6X8"/>
<evidence type="ECO:0000256" key="1">
    <source>
        <dbReference type="SAM" id="SignalP"/>
    </source>
</evidence>
<proteinExistence type="predicted"/>
<evidence type="ECO:0008006" key="4">
    <source>
        <dbReference type="Google" id="ProtNLM"/>
    </source>
</evidence>
<organism evidence="2 3">
    <name type="scientific">Diploscapter pachys</name>
    <dbReference type="NCBI Taxonomy" id="2018661"/>
    <lineage>
        <taxon>Eukaryota</taxon>
        <taxon>Metazoa</taxon>
        <taxon>Ecdysozoa</taxon>
        <taxon>Nematoda</taxon>
        <taxon>Chromadorea</taxon>
        <taxon>Rhabditida</taxon>
        <taxon>Rhabditina</taxon>
        <taxon>Rhabditomorpha</taxon>
        <taxon>Rhabditoidea</taxon>
        <taxon>Rhabditidae</taxon>
        <taxon>Diploscapter</taxon>
    </lineage>
</organism>
<dbReference type="OrthoDB" id="431691at2759"/>
<accession>A0A2A2L6X8</accession>
<reference evidence="2 3" key="1">
    <citation type="journal article" date="2017" name="Curr. Biol.">
        <title>Genome architecture and evolution of a unichromosomal asexual nematode.</title>
        <authorList>
            <person name="Fradin H."/>
            <person name="Zegar C."/>
            <person name="Gutwein M."/>
            <person name="Lucas J."/>
            <person name="Kovtun M."/>
            <person name="Corcoran D."/>
            <person name="Baugh L.R."/>
            <person name="Kiontke K."/>
            <person name="Gunsalus K."/>
            <person name="Fitch D.H."/>
            <person name="Piano F."/>
        </authorList>
    </citation>
    <scope>NUCLEOTIDE SEQUENCE [LARGE SCALE GENOMIC DNA]</scope>
    <source>
        <strain evidence="2">PF1309</strain>
    </source>
</reference>
<dbReference type="STRING" id="2018661.A0A2A2L6X8"/>
<comment type="caution">
    <text evidence="2">The sequence shown here is derived from an EMBL/GenBank/DDBJ whole genome shotgun (WGS) entry which is preliminary data.</text>
</comment>
<keyword evidence="1" id="KW-0732">Signal</keyword>
<feature type="chain" id="PRO_5012968627" description="Secreted protein" evidence="1">
    <location>
        <begin position="17"/>
        <end position="91"/>
    </location>
</feature>
<evidence type="ECO:0000313" key="2">
    <source>
        <dbReference type="EMBL" id="PAV81922.1"/>
    </source>
</evidence>
<evidence type="ECO:0000313" key="3">
    <source>
        <dbReference type="Proteomes" id="UP000218231"/>
    </source>
</evidence>
<name>A0A2A2L6X8_9BILA</name>
<feature type="signal peptide" evidence="1">
    <location>
        <begin position="1"/>
        <end position="16"/>
    </location>
</feature>
<dbReference type="EMBL" id="LIAE01007105">
    <property type="protein sequence ID" value="PAV81922.1"/>
    <property type="molecule type" value="Genomic_DNA"/>
</dbReference>
<dbReference type="Proteomes" id="UP000218231">
    <property type="component" value="Unassembled WGS sequence"/>
</dbReference>
<keyword evidence="3" id="KW-1185">Reference proteome</keyword>
<sequence length="91" mass="10896">MLFLKIFQAMLLKASRLILSSVRWNCPWHRNNFRPCYFPFKMYEKLNTATVDARLKTRGGRLMLMRRTLREQVFLGYTTKPPKPDKLAYPL</sequence>